<dbReference type="OrthoDB" id="6437122at2759"/>
<gene>
    <name evidence="1" type="ORF">AVEN_12739_1</name>
</gene>
<name>A0A4Y2ABX1_ARAVE</name>
<evidence type="ECO:0000313" key="1">
    <source>
        <dbReference type="EMBL" id="GBL77097.1"/>
    </source>
</evidence>
<proteinExistence type="predicted"/>
<keyword evidence="2" id="KW-1185">Reference proteome</keyword>
<evidence type="ECO:0000313" key="2">
    <source>
        <dbReference type="Proteomes" id="UP000499080"/>
    </source>
</evidence>
<organism evidence="1 2">
    <name type="scientific">Araneus ventricosus</name>
    <name type="common">Orbweaver spider</name>
    <name type="synonym">Epeira ventricosa</name>
    <dbReference type="NCBI Taxonomy" id="182803"/>
    <lineage>
        <taxon>Eukaryota</taxon>
        <taxon>Metazoa</taxon>
        <taxon>Ecdysozoa</taxon>
        <taxon>Arthropoda</taxon>
        <taxon>Chelicerata</taxon>
        <taxon>Arachnida</taxon>
        <taxon>Araneae</taxon>
        <taxon>Araneomorphae</taxon>
        <taxon>Entelegynae</taxon>
        <taxon>Araneoidea</taxon>
        <taxon>Araneidae</taxon>
        <taxon>Araneus</taxon>
    </lineage>
</organism>
<dbReference type="EMBL" id="BGPR01000011">
    <property type="protein sequence ID" value="GBL77097.1"/>
    <property type="molecule type" value="Genomic_DNA"/>
</dbReference>
<dbReference type="Proteomes" id="UP000499080">
    <property type="component" value="Unassembled WGS sequence"/>
</dbReference>
<dbReference type="AlphaFoldDB" id="A0A4Y2ABX1"/>
<reference evidence="1 2" key="1">
    <citation type="journal article" date="2019" name="Sci. Rep.">
        <title>Orb-weaving spider Araneus ventricosus genome elucidates the spidroin gene catalogue.</title>
        <authorList>
            <person name="Kono N."/>
            <person name="Nakamura H."/>
            <person name="Ohtoshi R."/>
            <person name="Moran D.A.P."/>
            <person name="Shinohara A."/>
            <person name="Yoshida Y."/>
            <person name="Fujiwara M."/>
            <person name="Mori M."/>
            <person name="Tomita M."/>
            <person name="Arakawa K."/>
        </authorList>
    </citation>
    <scope>NUCLEOTIDE SEQUENCE [LARGE SCALE GENOMIC DNA]</scope>
</reference>
<accession>A0A4Y2ABX1</accession>
<protein>
    <submittedName>
        <fullName evidence="1">Uncharacterized protein</fullName>
    </submittedName>
</protein>
<comment type="caution">
    <text evidence="1">The sequence shown here is derived from an EMBL/GenBank/DDBJ whole genome shotgun (WGS) entry which is preliminary data.</text>
</comment>
<sequence>MFTQMCQGNLINCISNPVQPDNKFFLFDTVQLMKSVRNNWFNEKTLGQVLCFPSPDKSSKISLANPQDLKDIYETEKSNLIKNAPKLSQKVLYPTSFKKQNVLLVLNTFHESNSADLAHGAGENDKDTMGTREFINQFIKWWNIVQVKNSEKDKRLKNPFCDPIRSKD</sequence>